<sequence>MDRMPLATAAAAFLYAGIAALLLFNGDRLPLQDPRIPAAVAPLNGPLGDLLNYALPALAVAGGFIALAVHALRRPGRALAISATAFAGVYTALVLLVIVDSRILSMLGYLPYLAVNAIMDPGVLASVPEQGWPVLLHQLAAVTGVGLWILTAAAAVRKHSGACITCGRKHDDGGWLSAASAGKWGTPVTLAAAAIPAVYAIIRFAWAAGIPLGISSAFLRRMQENGMVYAGLGLASMAFAGTLLTLGLIQGWGSVVPRWVPLLGGRRVPILLAVIPASFVAVVVVPAGAELIRLGLSGDTGGIPFDWTNWGTIAPAALWIFWGPLLGAAALAYYLKRRGTCGRCGLDG</sequence>
<evidence type="ECO:0000256" key="1">
    <source>
        <dbReference type="SAM" id="Phobius"/>
    </source>
</evidence>
<evidence type="ECO:0000313" key="3">
    <source>
        <dbReference type="Proteomes" id="UP000181917"/>
    </source>
</evidence>
<gene>
    <name evidence="2" type="ORF">SAMN04489742_1167</name>
</gene>
<feature type="transmembrane region" description="Helical" evidence="1">
    <location>
        <begin position="190"/>
        <end position="214"/>
    </location>
</feature>
<feature type="transmembrane region" description="Helical" evidence="1">
    <location>
        <begin position="226"/>
        <end position="249"/>
    </location>
</feature>
<proteinExistence type="predicted"/>
<feature type="transmembrane region" description="Helical" evidence="1">
    <location>
        <begin position="316"/>
        <end position="335"/>
    </location>
</feature>
<keyword evidence="3" id="KW-1185">Reference proteome</keyword>
<keyword evidence="1" id="KW-1133">Transmembrane helix</keyword>
<dbReference type="STRING" id="37928.SAMN04489742_1167"/>
<dbReference type="Proteomes" id="UP000181917">
    <property type="component" value="Unassembled WGS sequence"/>
</dbReference>
<feature type="transmembrane region" description="Helical" evidence="1">
    <location>
        <begin position="270"/>
        <end position="296"/>
    </location>
</feature>
<protein>
    <submittedName>
        <fullName evidence="2">Uncharacterized protein</fullName>
    </submittedName>
</protein>
<accession>A0A1H1AZT7</accession>
<name>A0A1H1AZT7_9MICC</name>
<dbReference type="AlphaFoldDB" id="A0A1H1AZT7"/>
<reference evidence="2 3" key="1">
    <citation type="submission" date="2016-10" db="EMBL/GenBank/DDBJ databases">
        <authorList>
            <person name="de Groot N.N."/>
        </authorList>
    </citation>
    <scope>NUCLEOTIDE SEQUENCE [LARGE SCALE GENOMIC DNA]</scope>
    <source>
        <strain evidence="2 3">DSM 20117</strain>
    </source>
</reference>
<organism evidence="2 3">
    <name type="scientific">Crystallibacter crystallopoietes</name>
    <dbReference type="NCBI Taxonomy" id="37928"/>
    <lineage>
        <taxon>Bacteria</taxon>
        <taxon>Bacillati</taxon>
        <taxon>Actinomycetota</taxon>
        <taxon>Actinomycetes</taxon>
        <taxon>Micrococcales</taxon>
        <taxon>Micrococcaceae</taxon>
        <taxon>Crystallibacter</taxon>
    </lineage>
</organism>
<feature type="transmembrane region" description="Helical" evidence="1">
    <location>
        <begin position="135"/>
        <end position="156"/>
    </location>
</feature>
<feature type="transmembrane region" description="Helical" evidence="1">
    <location>
        <begin position="79"/>
        <end position="99"/>
    </location>
</feature>
<keyword evidence="1" id="KW-0472">Membrane</keyword>
<dbReference type="EMBL" id="FNKH01000002">
    <property type="protein sequence ID" value="SDQ45163.1"/>
    <property type="molecule type" value="Genomic_DNA"/>
</dbReference>
<feature type="transmembrane region" description="Helical" evidence="1">
    <location>
        <begin position="50"/>
        <end position="72"/>
    </location>
</feature>
<evidence type="ECO:0000313" key="2">
    <source>
        <dbReference type="EMBL" id="SDQ45163.1"/>
    </source>
</evidence>
<keyword evidence="1" id="KW-0812">Transmembrane</keyword>